<evidence type="ECO:0000313" key="10">
    <source>
        <dbReference type="EMBL" id="GAA0509662.1"/>
    </source>
</evidence>
<dbReference type="PANTHER" id="PTHR30478:SF0">
    <property type="entry name" value="BETA SLIDING CLAMP"/>
    <property type="match status" value="1"/>
</dbReference>
<feature type="domain" description="DNA polymerase III beta sliding clamp N-terminal" evidence="9">
    <location>
        <begin position="11"/>
        <end position="119"/>
    </location>
</feature>
<dbReference type="SMART" id="SM00480">
    <property type="entry name" value="POL3Bc"/>
    <property type="match status" value="1"/>
</dbReference>
<dbReference type="Gene3D" id="3.10.150.10">
    <property type="entry name" value="DNA Polymerase III, subunit A, domain 2"/>
    <property type="match status" value="3"/>
</dbReference>
<dbReference type="SUPFAM" id="SSF55979">
    <property type="entry name" value="DNA clamp"/>
    <property type="match status" value="3"/>
</dbReference>
<dbReference type="InterPro" id="IPR022634">
    <property type="entry name" value="DNA_polIII_beta_N"/>
</dbReference>
<comment type="caution">
    <text evidence="10">The sequence shown here is derived from an EMBL/GenBank/DDBJ whole genome shotgun (WGS) entry which is preliminary data.</text>
</comment>
<dbReference type="PANTHER" id="PTHR30478">
    <property type="entry name" value="DNA POLYMERASE III SUBUNIT BETA"/>
    <property type="match status" value="1"/>
</dbReference>
<keyword evidence="6" id="KW-0235">DNA replication</keyword>
<dbReference type="InterPro" id="IPR046938">
    <property type="entry name" value="DNA_clamp_sf"/>
</dbReference>
<evidence type="ECO:0000256" key="3">
    <source>
        <dbReference type="ARBA" id="ARBA00022490"/>
    </source>
</evidence>
<evidence type="ECO:0000259" key="9">
    <source>
        <dbReference type="Pfam" id="PF00712"/>
    </source>
</evidence>
<evidence type="ECO:0000256" key="1">
    <source>
        <dbReference type="ARBA" id="ARBA00004496"/>
    </source>
</evidence>
<gene>
    <name evidence="10" type="primary">dnaN_2</name>
    <name evidence="10" type="ORF">GCM10009545_09710</name>
</gene>
<keyword evidence="3" id="KW-0963">Cytoplasm</keyword>
<evidence type="ECO:0000256" key="5">
    <source>
        <dbReference type="ARBA" id="ARBA00022695"/>
    </source>
</evidence>
<keyword evidence="8" id="KW-0238">DNA-binding</keyword>
<dbReference type="EMBL" id="BAAAHC010000003">
    <property type="protein sequence ID" value="GAA0509662.1"/>
    <property type="molecule type" value="Genomic_DNA"/>
</dbReference>
<accession>A0ABN1C120</accession>
<reference evidence="10 11" key="1">
    <citation type="journal article" date="2019" name="Int. J. Syst. Evol. Microbiol.">
        <title>The Global Catalogue of Microorganisms (GCM) 10K type strain sequencing project: providing services to taxonomists for standard genome sequencing and annotation.</title>
        <authorList>
            <consortium name="The Broad Institute Genomics Platform"/>
            <consortium name="The Broad Institute Genome Sequencing Center for Infectious Disease"/>
            <person name="Wu L."/>
            <person name="Ma J."/>
        </authorList>
    </citation>
    <scope>NUCLEOTIDE SEQUENCE [LARGE SCALE GENOMIC DNA]</scope>
    <source>
        <strain evidence="10 11">JCM 10664</strain>
    </source>
</reference>
<comment type="subcellular location">
    <subcellularLocation>
        <location evidence="1">Cytoplasm</location>
    </subcellularLocation>
</comment>
<comment type="similarity">
    <text evidence="2">Belongs to the beta sliding clamp family.</text>
</comment>
<dbReference type="Pfam" id="PF00712">
    <property type="entry name" value="DNA_pol3_beta"/>
    <property type="match status" value="1"/>
</dbReference>
<proteinExistence type="inferred from homology"/>
<evidence type="ECO:0000256" key="2">
    <source>
        <dbReference type="ARBA" id="ARBA00010752"/>
    </source>
</evidence>
<evidence type="ECO:0000256" key="7">
    <source>
        <dbReference type="ARBA" id="ARBA00022932"/>
    </source>
</evidence>
<organism evidence="10 11">
    <name type="scientific">Saccharopolyspora thermophila</name>
    <dbReference type="NCBI Taxonomy" id="89367"/>
    <lineage>
        <taxon>Bacteria</taxon>
        <taxon>Bacillati</taxon>
        <taxon>Actinomycetota</taxon>
        <taxon>Actinomycetes</taxon>
        <taxon>Pseudonocardiales</taxon>
        <taxon>Pseudonocardiaceae</taxon>
        <taxon>Saccharopolyspora</taxon>
    </lineage>
</organism>
<evidence type="ECO:0000313" key="11">
    <source>
        <dbReference type="Proteomes" id="UP001500220"/>
    </source>
</evidence>
<keyword evidence="4" id="KW-0808">Transferase</keyword>
<name>A0ABN1C120_9PSEU</name>
<evidence type="ECO:0000256" key="8">
    <source>
        <dbReference type="ARBA" id="ARBA00023125"/>
    </source>
</evidence>
<keyword evidence="7" id="KW-0239">DNA-directed DNA polymerase</keyword>
<keyword evidence="5" id="KW-0548">Nucleotidyltransferase</keyword>
<evidence type="ECO:0000256" key="6">
    <source>
        <dbReference type="ARBA" id="ARBA00022705"/>
    </source>
</evidence>
<dbReference type="Proteomes" id="UP001500220">
    <property type="component" value="Unassembled WGS sequence"/>
</dbReference>
<dbReference type="InterPro" id="IPR001001">
    <property type="entry name" value="DNA_polIII_beta"/>
</dbReference>
<sequence length="381" mass="39986">MSMRALISEPATLAEAATWVARNLRLRATEPIYGGVLLTAGDVGVVLEGFDTTTATRFQVPAEVAEPGRVLVSARLLAEVTRLLPHRAVELRASDTALTVACGGSRARLPLMPVEEYPVRPVAPAVSWWCPADSLTSAVARVVPAASPDAGMTDLACVALDLPGGHGPLRLYATDSASLAAARVPAEPAGAPAPPVGRVLVTAAALEPAARALAGDDGRIGLGADGSTLVLESTTRRITLATVDAPGRDYERVLTAATGEEVVAARSEFEAAVRRLAVHRDAPKARIELRDNEIRIGVRGQHGTTQETLAVDYIGPAITFGMFTHRLGAALHHLGGDLAHFTIPTAPNRPWLLRSVTDDGHPDDTYRHLVSPAKLDDGEAA</sequence>
<evidence type="ECO:0000256" key="4">
    <source>
        <dbReference type="ARBA" id="ARBA00022679"/>
    </source>
</evidence>
<protein>
    <submittedName>
        <fullName evidence="10">DNA polymerase III subunit beta</fullName>
    </submittedName>
</protein>
<keyword evidence="11" id="KW-1185">Reference proteome</keyword>